<accession>A0A0E0GY82</accession>
<dbReference type="AlphaFoldDB" id="A0A0E0GY82"/>
<reference evidence="2" key="2">
    <citation type="submission" date="2018-04" db="EMBL/GenBank/DDBJ databases">
        <title>OnivRS2 (Oryza nivara Reference Sequence Version 2).</title>
        <authorList>
            <person name="Zhang J."/>
            <person name="Kudrna D."/>
            <person name="Lee S."/>
            <person name="Talag J."/>
            <person name="Rajasekar S."/>
            <person name="Welchert J."/>
            <person name="Hsing Y.-I."/>
            <person name="Wing R.A."/>
        </authorList>
    </citation>
    <scope>NUCLEOTIDE SEQUENCE [LARGE SCALE GENOMIC DNA]</scope>
    <source>
        <strain evidence="2">SL10</strain>
    </source>
</reference>
<evidence type="ECO:0000313" key="2">
    <source>
        <dbReference type="EnsemblPlants" id="ONIVA04G03770.1"/>
    </source>
</evidence>
<evidence type="ECO:0000256" key="1">
    <source>
        <dbReference type="SAM" id="MobiDB-lite"/>
    </source>
</evidence>
<feature type="region of interest" description="Disordered" evidence="1">
    <location>
        <begin position="1"/>
        <end position="23"/>
    </location>
</feature>
<protein>
    <submittedName>
        <fullName evidence="2">Uncharacterized protein</fullName>
    </submittedName>
</protein>
<evidence type="ECO:0000313" key="3">
    <source>
        <dbReference type="Proteomes" id="UP000006591"/>
    </source>
</evidence>
<dbReference type="Proteomes" id="UP000006591">
    <property type="component" value="Chromosome 4"/>
</dbReference>
<dbReference type="EnsemblPlants" id="ONIVA04G03770.1">
    <property type="protein sequence ID" value="ONIVA04G03770.1"/>
    <property type="gene ID" value="ONIVA04G03770"/>
</dbReference>
<reference evidence="2" key="1">
    <citation type="submission" date="2015-04" db="UniProtKB">
        <authorList>
            <consortium name="EnsemblPlants"/>
        </authorList>
    </citation>
    <scope>IDENTIFICATION</scope>
    <source>
        <strain evidence="2">SL10</strain>
    </source>
</reference>
<keyword evidence="3" id="KW-1185">Reference proteome</keyword>
<dbReference type="Gramene" id="ONIVA04G03770.1">
    <property type="protein sequence ID" value="ONIVA04G03770.1"/>
    <property type="gene ID" value="ONIVA04G03770"/>
</dbReference>
<name>A0A0E0GY82_ORYNI</name>
<proteinExistence type="predicted"/>
<sequence>MSASVPPGGAPGHGGARGQGFAPCRDWGVDELSRYSMAVVNRQQATDDGGGVEEEIRKEIMLGSLLEGARLGK</sequence>
<organism evidence="2">
    <name type="scientific">Oryza nivara</name>
    <name type="common">Indian wild rice</name>
    <name type="synonym">Oryza sativa f. spontanea</name>
    <dbReference type="NCBI Taxonomy" id="4536"/>
    <lineage>
        <taxon>Eukaryota</taxon>
        <taxon>Viridiplantae</taxon>
        <taxon>Streptophyta</taxon>
        <taxon>Embryophyta</taxon>
        <taxon>Tracheophyta</taxon>
        <taxon>Spermatophyta</taxon>
        <taxon>Magnoliopsida</taxon>
        <taxon>Liliopsida</taxon>
        <taxon>Poales</taxon>
        <taxon>Poaceae</taxon>
        <taxon>BOP clade</taxon>
        <taxon>Oryzoideae</taxon>
        <taxon>Oryzeae</taxon>
        <taxon>Oryzinae</taxon>
        <taxon>Oryza</taxon>
    </lineage>
</organism>
<dbReference type="HOGENOM" id="CLU_2709032_0_0_1"/>